<accession>A0A1T0CE88</accession>
<evidence type="ECO:0000313" key="2">
    <source>
        <dbReference type="Proteomes" id="UP000191094"/>
    </source>
</evidence>
<gene>
    <name evidence="1" type="ORF">B0682_05475</name>
</gene>
<reference evidence="1 2" key="1">
    <citation type="submission" date="2017-02" db="EMBL/GenBank/DDBJ databases">
        <title>Draft genome sequence of Moraxella lincolnii CCUG 9405T type strain.</title>
        <authorList>
            <person name="Salva-Serra F."/>
            <person name="Engstrom-Jakobsson H."/>
            <person name="Thorell K."/>
            <person name="Jaen-Luchoro D."/>
            <person name="Gonzales-Siles L."/>
            <person name="Karlsson R."/>
            <person name="Yazdan S."/>
            <person name="Boulund F."/>
            <person name="Johnning A."/>
            <person name="Engstrand L."/>
            <person name="Kristiansson E."/>
            <person name="Moore E."/>
        </authorList>
    </citation>
    <scope>NUCLEOTIDE SEQUENCE [LARGE SCALE GENOMIC DNA]</scope>
    <source>
        <strain evidence="1 2">CCUG 9405</strain>
    </source>
</reference>
<keyword evidence="2" id="KW-1185">Reference proteome</keyword>
<dbReference type="Proteomes" id="UP000191094">
    <property type="component" value="Unassembled WGS sequence"/>
</dbReference>
<sequence>MFCRHYDVPAIKSILCKTKACKKQMLKKSRLGKVSLFGKLPDWIAAAWIKAFKPVFMINVMFKPRLLDESNNKP</sequence>
<dbReference type="AlphaFoldDB" id="A0A1T0CE88"/>
<evidence type="ECO:0000313" key="1">
    <source>
        <dbReference type="EMBL" id="OOS20599.1"/>
    </source>
</evidence>
<protein>
    <submittedName>
        <fullName evidence="1">Uncharacterized protein</fullName>
    </submittedName>
</protein>
<proteinExistence type="predicted"/>
<name>A0A1T0CE88_9GAMM</name>
<dbReference type="EMBL" id="MUYT01000007">
    <property type="protein sequence ID" value="OOS20599.1"/>
    <property type="molecule type" value="Genomic_DNA"/>
</dbReference>
<comment type="caution">
    <text evidence="1">The sequence shown here is derived from an EMBL/GenBank/DDBJ whole genome shotgun (WGS) entry which is preliminary data.</text>
</comment>
<organism evidence="1 2">
    <name type="scientific">Lwoffella lincolnii</name>
    <dbReference type="NCBI Taxonomy" id="90241"/>
    <lineage>
        <taxon>Bacteria</taxon>
        <taxon>Pseudomonadati</taxon>
        <taxon>Pseudomonadota</taxon>
        <taxon>Gammaproteobacteria</taxon>
        <taxon>Moraxellales</taxon>
        <taxon>Moraxellaceae</taxon>
        <taxon>Lwoffella</taxon>
    </lineage>
</organism>